<feature type="signal peptide" evidence="1">
    <location>
        <begin position="1"/>
        <end position="24"/>
    </location>
</feature>
<evidence type="ECO:0000256" key="1">
    <source>
        <dbReference type="SAM" id="SignalP"/>
    </source>
</evidence>
<dbReference type="AlphaFoldDB" id="A0A4Z0MGP4"/>
<dbReference type="RefSeq" id="WP_135532318.1">
    <property type="nucleotide sequence ID" value="NZ_SRKZ01000006.1"/>
</dbReference>
<dbReference type="Proteomes" id="UP000298284">
    <property type="component" value="Unassembled WGS sequence"/>
</dbReference>
<organism evidence="2 3">
    <name type="scientific">Hymenobacter wooponensis</name>
    <dbReference type="NCBI Taxonomy" id="1525360"/>
    <lineage>
        <taxon>Bacteria</taxon>
        <taxon>Pseudomonadati</taxon>
        <taxon>Bacteroidota</taxon>
        <taxon>Cytophagia</taxon>
        <taxon>Cytophagales</taxon>
        <taxon>Hymenobacteraceae</taxon>
        <taxon>Hymenobacter</taxon>
    </lineage>
</organism>
<dbReference type="OrthoDB" id="645813at2"/>
<protein>
    <recommendedName>
        <fullName evidence="4">Thioredoxin family protein</fullName>
    </recommendedName>
</protein>
<sequence>MNRPVIRPLLALLCWLTFTAAADAQQLRFEKDSLGQVLQRARQQQKPVFLLMRMGERPGAAGLTKAQMEQRYGTGLDDAAVAKELEREFLLVDVPFGTPEAQRLARRYYVNTYPTYLYLHPDGTVLHRSYGNTHDAQRYLRDIETFRQKLASTDNLSRLEQRYTQGERSAEFLRQYIKTRRSVGAPIGAALLDTYVQELPVKAFDRFSEVVFIHDCGPVVDSRAYKLARLNKRLIDSMYATLPLAQRTAFNNLIISNTMQAAITRRDQNLAMQGANFARGTWSTKDYRRGMRTYEQNMLHYYGAVKDTTRYLPMLVNFYEQHYMATPADTIRRQQAAQRALRSSFQNPSPYPNLARPDSTIKVTWVESKTTPVDTYALDLNNGAWALYKSGTRRTTYLTQAMRWSQRSIDLDPQSGYYDTLAHLLYVLRLNAEAEVTQEKAVAQAKKEGRPAGEFQETLRKMKARTL</sequence>
<evidence type="ECO:0008006" key="4">
    <source>
        <dbReference type="Google" id="ProtNLM"/>
    </source>
</evidence>
<keyword evidence="1" id="KW-0732">Signal</keyword>
<dbReference type="Gene3D" id="3.40.30.10">
    <property type="entry name" value="Glutaredoxin"/>
    <property type="match status" value="1"/>
</dbReference>
<gene>
    <name evidence="2" type="ORF">EU557_20355</name>
</gene>
<dbReference type="SUPFAM" id="SSF52833">
    <property type="entry name" value="Thioredoxin-like"/>
    <property type="match status" value="1"/>
</dbReference>
<comment type="caution">
    <text evidence="2">The sequence shown here is derived from an EMBL/GenBank/DDBJ whole genome shotgun (WGS) entry which is preliminary data.</text>
</comment>
<dbReference type="InterPro" id="IPR036249">
    <property type="entry name" value="Thioredoxin-like_sf"/>
</dbReference>
<reference evidence="2 3" key="1">
    <citation type="submission" date="2019-04" db="EMBL/GenBank/DDBJ databases">
        <authorList>
            <person name="Feng G."/>
            <person name="Zhang J."/>
            <person name="Zhu H."/>
        </authorList>
    </citation>
    <scope>NUCLEOTIDE SEQUENCE [LARGE SCALE GENOMIC DNA]</scope>
    <source>
        <strain evidence="2 3">JCM 19491</strain>
    </source>
</reference>
<evidence type="ECO:0000313" key="3">
    <source>
        <dbReference type="Proteomes" id="UP000298284"/>
    </source>
</evidence>
<proteinExistence type="predicted"/>
<accession>A0A4Z0MGP4</accession>
<keyword evidence="3" id="KW-1185">Reference proteome</keyword>
<evidence type="ECO:0000313" key="2">
    <source>
        <dbReference type="EMBL" id="TGD78458.1"/>
    </source>
</evidence>
<feature type="chain" id="PRO_5021272689" description="Thioredoxin family protein" evidence="1">
    <location>
        <begin position="25"/>
        <end position="467"/>
    </location>
</feature>
<dbReference type="EMBL" id="SRKZ01000006">
    <property type="protein sequence ID" value="TGD78458.1"/>
    <property type="molecule type" value="Genomic_DNA"/>
</dbReference>
<name>A0A4Z0MGP4_9BACT</name>